<reference evidence="2" key="2">
    <citation type="submission" date="2023-06" db="EMBL/GenBank/DDBJ databases">
        <authorList>
            <consortium name="Lawrence Berkeley National Laboratory"/>
            <person name="Mondo S.J."/>
            <person name="Hensen N."/>
            <person name="Bonometti L."/>
            <person name="Westerberg I."/>
            <person name="Brannstrom I.O."/>
            <person name="Guillou S."/>
            <person name="Cros-Aarteil S."/>
            <person name="Calhoun S."/>
            <person name="Haridas S."/>
            <person name="Kuo A."/>
            <person name="Pangilinan J."/>
            <person name="Riley R."/>
            <person name="Labutti K."/>
            <person name="Andreopoulos B."/>
            <person name="Lipzen A."/>
            <person name="Chen C."/>
            <person name="Yanf M."/>
            <person name="Daum C."/>
            <person name="Ng V."/>
            <person name="Clum A."/>
            <person name="Steindorff A."/>
            <person name="Ohm R."/>
            <person name="Martin F."/>
            <person name="Silar P."/>
            <person name="Natvig D."/>
            <person name="Lalanne C."/>
            <person name="Gautier V."/>
            <person name="Ament-Velasquez S.L."/>
            <person name="Kruys A."/>
            <person name="Hutchinson M.I."/>
            <person name="Powell A.J."/>
            <person name="Barry K."/>
            <person name="Miller A.N."/>
            <person name="Grigoriev I.V."/>
            <person name="Debuchy R."/>
            <person name="Gladieux P."/>
            <person name="Thoren M.H."/>
            <person name="Johannesson H."/>
        </authorList>
    </citation>
    <scope>NUCLEOTIDE SEQUENCE</scope>
    <source>
        <strain evidence="2">CBS 626.80</strain>
    </source>
</reference>
<dbReference type="PANTHER" id="PTHR35910">
    <property type="entry name" value="2EXR DOMAIN-CONTAINING PROTEIN"/>
    <property type="match status" value="1"/>
</dbReference>
<proteinExistence type="predicted"/>
<dbReference type="EMBL" id="MU859121">
    <property type="protein sequence ID" value="KAK3952592.1"/>
    <property type="molecule type" value="Genomic_DNA"/>
</dbReference>
<dbReference type="InterPro" id="IPR045518">
    <property type="entry name" value="2EXR"/>
</dbReference>
<comment type="caution">
    <text evidence="2">The sequence shown here is derived from an EMBL/GenBank/DDBJ whole genome shotgun (WGS) entry which is preliminary data.</text>
</comment>
<gene>
    <name evidence="2" type="ORF">QBC32DRAFT_182925</name>
</gene>
<evidence type="ECO:0000313" key="3">
    <source>
        <dbReference type="Proteomes" id="UP001303222"/>
    </source>
</evidence>
<evidence type="ECO:0000313" key="2">
    <source>
        <dbReference type="EMBL" id="KAK3952592.1"/>
    </source>
</evidence>
<organism evidence="2 3">
    <name type="scientific">Pseudoneurospora amorphoporcata</name>
    <dbReference type="NCBI Taxonomy" id="241081"/>
    <lineage>
        <taxon>Eukaryota</taxon>
        <taxon>Fungi</taxon>
        <taxon>Dikarya</taxon>
        <taxon>Ascomycota</taxon>
        <taxon>Pezizomycotina</taxon>
        <taxon>Sordariomycetes</taxon>
        <taxon>Sordariomycetidae</taxon>
        <taxon>Sordariales</taxon>
        <taxon>Sordariaceae</taxon>
        <taxon>Pseudoneurospora</taxon>
    </lineage>
</organism>
<dbReference type="PANTHER" id="PTHR35910:SF1">
    <property type="entry name" value="2EXR DOMAIN-CONTAINING PROTEIN"/>
    <property type="match status" value="1"/>
</dbReference>
<feature type="non-terminal residue" evidence="2">
    <location>
        <position position="1"/>
    </location>
</feature>
<dbReference type="Pfam" id="PF20150">
    <property type="entry name" value="2EXR"/>
    <property type="match status" value="1"/>
</dbReference>
<evidence type="ECO:0000259" key="1">
    <source>
        <dbReference type="Pfam" id="PF20150"/>
    </source>
</evidence>
<name>A0AAN6SFP8_9PEZI</name>
<dbReference type="Proteomes" id="UP001303222">
    <property type="component" value="Unassembled WGS sequence"/>
</dbReference>
<sequence length="115" mass="13525">LAKTFHLFPYLPWELRAQIWELTITPRTVELQILDNEPQDNLQPFSSSYFTSAPYRRPPRLFFPTPVPAALHTCREARKHLTELGACHQAYERAFENLPGSPRRYVYFNFSLDTL</sequence>
<feature type="domain" description="2EXR" evidence="1">
    <location>
        <begin position="5"/>
        <end position="115"/>
    </location>
</feature>
<reference evidence="2" key="1">
    <citation type="journal article" date="2023" name="Mol. Phylogenet. Evol.">
        <title>Genome-scale phylogeny and comparative genomics of the fungal order Sordariales.</title>
        <authorList>
            <person name="Hensen N."/>
            <person name="Bonometti L."/>
            <person name="Westerberg I."/>
            <person name="Brannstrom I.O."/>
            <person name="Guillou S."/>
            <person name="Cros-Aarteil S."/>
            <person name="Calhoun S."/>
            <person name="Haridas S."/>
            <person name="Kuo A."/>
            <person name="Mondo S."/>
            <person name="Pangilinan J."/>
            <person name="Riley R."/>
            <person name="LaButti K."/>
            <person name="Andreopoulos B."/>
            <person name="Lipzen A."/>
            <person name="Chen C."/>
            <person name="Yan M."/>
            <person name="Daum C."/>
            <person name="Ng V."/>
            <person name="Clum A."/>
            <person name="Steindorff A."/>
            <person name="Ohm R.A."/>
            <person name="Martin F."/>
            <person name="Silar P."/>
            <person name="Natvig D.O."/>
            <person name="Lalanne C."/>
            <person name="Gautier V."/>
            <person name="Ament-Velasquez S.L."/>
            <person name="Kruys A."/>
            <person name="Hutchinson M.I."/>
            <person name="Powell A.J."/>
            <person name="Barry K."/>
            <person name="Miller A.N."/>
            <person name="Grigoriev I.V."/>
            <person name="Debuchy R."/>
            <person name="Gladieux P."/>
            <person name="Hiltunen Thoren M."/>
            <person name="Johannesson H."/>
        </authorList>
    </citation>
    <scope>NUCLEOTIDE SEQUENCE</scope>
    <source>
        <strain evidence="2">CBS 626.80</strain>
    </source>
</reference>
<keyword evidence="3" id="KW-1185">Reference proteome</keyword>
<dbReference type="AlphaFoldDB" id="A0AAN6SFP8"/>
<accession>A0AAN6SFP8</accession>
<feature type="non-terminal residue" evidence="2">
    <location>
        <position position="115"/>
    </location>
</feature>
<protein>
    <recommendedName>
        <fullName evidence="1">2EXR domain-containing protein</fullName>
    </recommendedName>
</protein>